<evidence type="ECO:0000259" key="1">
    <source>
        <dbReference type="Pfam" id="PF18922"/>
    </source>
</evidence>
<feature type="domain" description="DUF5672" evidence="1">
    <location>
        <begin position="61"/>
        <end position="255"/>
    </location>
</feature>
<reference evidence="3" key="1">
    <citation type="journal article" date="2019" name="Int. J. Syst. Evol. Microbiol.">
        <title>The Global Catalogue of Microorganisms (GCM) 10K type strain sequencing project: providing services to taxonomists for standard genome sequencing and annotation.</title>
        <authorList>
            <consortium name="The Broad Institute Genomics Platform"/>
            <consortium name="The Broad Institute Genome Sequencing Center for Infectious Disease"/>
            <person name="Wu L."/>
            <person name="Ma J."/>
        </authorList>
    </citation>
    <scope>NUCLEOTIDE SEQUENCE [LARGE SCALE GENOMIC DNA]</scope>
    <source>
        <strain evidence="3">CCUG 63418</strain>
    </source>
</reference>
<dbReference type="Pfam" id="PF18922">
    <property type="entry name" value="DUF5672"/>
    <property type="match status" value="1"/>
</dbReference>
<dbReference type="Proteomes" id="UP001596958">
    <property type="component" value="Unassembled WGS sequence"/>
</dbReference>
<keyword evidence="3" id="KW-1185">Reference proteome</keyword>
<organism evidence="2 3">
    <name type="scientific">Mucilaginibacter calamicampi</name>
    <dbReference type="NCBI Taxonomy" id="1302352"/>
    <lineage>
        <taxon>Bacteria</taxon>
        <taxon>Pseudomonadati</taxon>
        <taxon>Bacteroidota</taxon>
        <taxon>Sphingobacteriia</taxon>
        <taxon>Sphingobacteriales</taxon>
        <taxon>Sphingobacteriaceae</taxon>
        <taxon>Mucilaginibacter</taxon>
    </lineage>
</organism>
<dbReference type="EMBL" id="JBHTHU010000006">
    <property type="protein sequence ID" value="MFD0750768.1"/>
    <property type="molecule type" value="Genomic_DNA"/>
</dbReference>
<gene>
    <name evidence="2" type="ORF">ACFQZS_11500</name>
</gene>
<evidence type="ECO:0000313" key="2">
    <source>
        <dbReference type="EMBL" id="MFD0750768.1"/>
    </source>
</evidence>
<evidence type="ECO:0000313" key="3">
    <source>
        <dbReference type="Proteomes" id="UP001596958"/>
    </source>
</evidence>
<dbReference type="RefSeq" id="WP_377100325.1">
    <property type="nucleotide sequence ID" value="NZ_JBHTHU010000006.1"/>
</dbReference>
<accession>A0ABW2YZX5</accession>
<protein>
    <submittedName>
        <fullName evidence="2">DUF5672 family protein</fullName>
    </submittedName>
</protein>
<comment type="caution">
    <text evidence="2">The sequence shown here is derived from an EMBL/GenBank/DDBJ whole genome shotgun (WGS) entry which is preliminary data.</text>
</comment>
<dbReference type="InterPro" id="IPR043729">
    <property type="entry name" value="DUF5672"/>
</dbReference>
<sequence length="274" mass="32107">MVNRVCVVIPVHKQHPTNAEVLSLRACTRHLASYDCYLIFPQDLDVSAYTTIFKSLLPRPVTPQWLASIEAYNKMKLDLRFYNMFSAYTHMLTYELDAYIFSDKLNQAHAFEFDFIGAPFFEGYWEAKPDAQLVQGCNSGFSVRNIQSCISVLSSMNKYRKHWIFYKLFLSPSRHIRLWLNRLTNNRYEVFITGRFAFYFDGFHLNEDVVWTEVVPKLFPNFSIADGRSALQFAFEYNLPQSLQLNGGNLPLGCHAWPKHPEFWKEYINFDNLT</sequence>
<name>A0ABW2YZX5_9SPHI</name>
<proteinExistence type="predicted"/>